<keyword evidence="2" id="KW-1185">Reference proteome</keyword>
<sequence>MEVWDWLEQLGHQLQGDKGESTNTLLWQERRRCLQCKAPMQVMPTKVQSESEKAKVAEELQWAPWPESEHTWEALAEEVDNTPDEGAPRDGAFEEALLPWVTPIMADEIISAISPRLGHVKLVGSLGPTKRQPRRLL</sequence>
<protein>
    <submittedName>
        <fullName evidence="1">Uncharacterized protein</fullName>
    </submittedName>
</protein>
<accession>A0AAV7UC74</accession>
<organism evidence="1 2">
    <name type="scientific">Pleurodeles waltl</name>
    <name type="common">Iberian ribbed newt</name>
    <dbReference type="NCBI Taxonomy" id="8319"/>
    <lineage>
        <taxon>Eukaryota</taxon>
        <taxon>Metazoa</taxon>
        <taxon>Chordata</taxon>
        <taxon>Craniata</taxon>
        <taxon>Vertebrata</taxon>
        <taxon>Euteleostomi</taxon>
        <taxon>Amphibia</taxon>
        <taxon>Batrachia</taxon>
        <taxon>Caudata</taxon>
        <taxon>Salamandroidea</taxon>
        <taxon>Salamandridae</taxon>
        <taxon>Pleurodelinae</taxon>
        <taxon>Pleurodeles</taxon>
    </lineage>
</organism>
<evidence type="ECO:0000313" key="2">
    <source>
        <dbReference type="Proteomes" id="UP001066276"/>
    </source>
</evidence>
<dbReference type="AlphaFoldDB" id="A0AAV7UC74"/>
<dbReference type="EMBL" id="JANPWB010000005">
    <property type="protein sequence ID" value="KAJ1186560.1"/>
    <property type="molecule type" value="Genomic_DNA"/>
</dbReference>
<name>A0AAV7UC74_PLEWA</name>
<reference evidence="1" key="1">
    <citation type="journal article" date="2022" name="bioRxiv">
        <title>Sequencing and chromosome-scale assembly of the giantPleurodeles waltlgenome.</title>
        <authorList>
            <person name="Brown T."/>
            <person name="Elewa A."/>
            <person name="Iarovenko S."/>
            <person name="Subramanian E."/>
            <person name="Araus A.J."/>
            <person name="Petzold A."/>
            <person name="Susuki M."/>
            <person name="Suzuki K.-i.T."/>
            <person name="Hayashi T."/>
            <person name="Toyoda A."/>
            <person name="Oliveira C."/>
            <person name="Osipova E."/>
            <person name="Leigh N.D."/>
            <person name="Simon A."/>
            <person name="Yun M.H."/>
        </authorList>
    </citation>
    <scope>NUCLEOTIDE SEQUENCE</scope>
    <source>
        <strain evidence="1">20211129_DDA</strain>
        <tissue evidence="1">Liver</tissue>
    </source>
</reference>
<proteinExistence type="predicted"/>
<evidence type="ECO:0000313" key="1">
    <source>
        <dbReference type="EMBL" id="KAJ1186560.1"/>
    </source>
</evidence>
<gene>
    <name evidence="1" type="ORF">NDU88_003341</name>
</gene>
<comment type="caution">
    <text evidence="1">The sequence shown here is derived from an EMBL/GenBank/DDBJ whole genome shotgun (WGS) entry which is preliminary data.</text>
</comment>
<dbReference type="Proteomes" id="UP001066276">
    <property type="component" value="Chromosome 3_1"/>
</dbReference>